<dbReference type="EMBL" id="JYDP01006132">
    <property type="protein sequence ID" value="KRY88302.1"/>
    <property type="molecule type" value="Genomic_DNA"/>
</dbReference>
<dbReference type="AlphaFoldDB" id="A0A0V1FQQ4"/>
<accession>A0A0V1FQQ4</accession>
<keyword evidence="2" id="KW-1185">Reference proteome</keyword>
<proteinExistence type="predicted"/>
<sequence length="33" mass="4061">MQTNWTHNIHHREYQTHRTSDNNYYIPRGVGFS</sequence>
<evidence type="ECO:0000313" key="2">
    <source>
        <dbReference type="Proteomes" id="UP000055024"/>
    </source>
</evidence>
<dbReference type="Proteomes" id="UP000055024">
    <property type="component" value="Unassembled WGS sequence"/>
</dbReference>
<protein>
    <submittedName>
        <fullName evidence="1">Uncharacterized protein</fullName>
    </submittedName>
</protein>
<gene>
    <name evidence="1" type="ORF">T11_5070</name>
</gene>
<organism evidence="1 2">
    <name type="scientific">Trichinella zimbabwensis</name>
    <dbReference type="NCBI Taxonomy" id="268475"/>
    <lineage>
        <taxon>Eukaryota</taxon>
        <taxon>Metazoa</taxon>
        <taxon>Ecdysozoa</taxon>
        <taxon>Nematoda</taxon>
        <taxon>Enoplea</taxon>
        <taxon>Dorylaimia</taxon>
        <taxon>Trichinellida</taxon>
        <taxon>Trichinellidae</taxon>
        <taxon>Trichinella</taxon>
    </lineage>
</organism>
<reference evidence="1 2" key="1">
    <citation type="submission" date="2015-01" db="EMBL/GenBank/DDBJ databases">
        <title>Evolution of Trichinella species and genotypes.</title>
        <authorList>
            <person name="Korhonen P.K."/>
            <person name="Edoardo P."/>
            <person name="Giuseppe L.R."/>
            <person name="Gasser R.B."/>
        </authorList>
    </citation>
    <scope>NUCLEOTIDE SEQUENCE [LARGE SCALE GENOMIC DNA]</scope>
    <source>
        <strain evidence="1">ISS1029</strain>
    </source>
</reference>
<evidence type="ECO:0000313" key="1">
    <source>
        <dbReference type="EMBL" id="KRY88302.1"/>
    </source>
</evidence>
<name>A0A0V1FQQ4_9BILA</name>
<comment type="caution">
    <text evidence="1">The sequence shown here is derived from an EMBL/GenBank/DDBJ whole genome shotgun (WGS) entry which is preliminary data.</text>
</comment>